<proteinExistence type="predicted"/>
<evidence type="ECO:0000256" key="1">
    <source>
        <dbReference type="SAM" id="MobiDB-lite"/>
    </source>
</evidence>
<reference evidence="2" key="1">
    <citation type="journal article" date="2021" name="Open Biol.">
        <title>Shared evolutionary footprints suggest mitochondrial oxidative damage underlies multiple complex I losses in fungi.</title>
        <authorList>
            <person name="Schikora-Tamarit M.A."/>
            <person name="Marcet-Houben M."/>
            <person name="Nosek J."/>
            <person name="Gabaldon T."/>
        </authorList>
    </citation>
    <scope>NUCLEOTIDE SEQUENCE</scope>
    <source>
        <strain evidence="2">CBS2887</strain>
    </source>
</reference>
<dbReference type="EMBL" id="JAEUBG010003834">
    <property type="protein sequence ID" value="KAH3682249.1"/>
    <property type="molecule type" value="Genomic_DNA"/>
</dbReference>
<evidence type="ECO:0000313" key="3">
    <source>
        <dbReference type="Proteomes" id="UP000774326"/>
    </source>
</evidence>
<accession>A0A9P8TKM6</accession>
<name>A0A9P8TKM6_WICPI</name>
<reference evidence="2" key="2">
    <citation type="submission" date="2021-01" db="EMBL/GenBank/DDBJ databases">
        <authorList>
            <person name="Schikora-Tamarit M.A."/>
        </authorList>
    </citation>
    <scope>NUCLEOTIDE SEQUENCE</scope>
    <source>
        <strain evidence="2">CBS2887</strain>
    </source>
</reference>
<dbReference type="AlphaFoldDB" id="A0A9P8TKM6"/>
<organism evidence="2 3">
    <name type="scientific">Wickerhamomyces pijperi</name>
    <name type="common">Yeast</name>
    <name type="synonym">Pichia pijperi</name>
    <dbReference type="NCBI Taxonomy" id="599730"/>
    <lineage>
        <taxon>Eukaryota</taxon>
        <taxon>Fungi</taxon>
        <taxon>Dikarya</taxon>
        <taxon>Ascomycota</taxon>
        <taxon>Saccharomycotina</taxon>
        <taxon>Saccharomycetes</taxon>
        <taxon>Phaffomycetales</taxon>
        <taxon>Wickerhamomycetaceae</taxon>
        <taxon>Wickerhamomyces</taxon>
    </lineage>
</organism>
<gene>
    <name evidence="2" type="ORF">WICPIJ_006788</name>
</gene>
<comment type="caution">
    <text evidence="2">The sequence shown here is derived from an EMBL/GenBank/DDBJ whole genome shotgun (WGS) entry which is preliminary data.</text>
</comment>
<keyword evidence="3" id="KW-1185">Reference proteome</keyword>
<protein>
    <submittedName>
        <fullName evidence="2">Uncharacterized protein</fullName>
    </submittedName>
</protein>
<feature type="region of interest" description="Disordered" evidence="1">
    <location>
        <begin position="57"/>
        <end position="76"/>
    </location>
</feature>
<dbReference type="Proteomes" id="UP000774326">
    <property type="component" value="Unassembled WGS sequence"/>
</dbReference>
<evidence type="ECO:0000313" key="2">
    <source>
        <dbReference type="EMBL" id="KAH3682249.1"/>
    </source>
</evidence>
<sequence>MADTGRSDTKDPLLMKSCNWEEDDDGVRIKLFSLMIIGSGIGVDEFLVIGRDTACNDSADDEGSPVWSSGIWFSDS</sequence>